<dbReference type="Gene3D" id="1.10.101.10">
    <property type="entry name" value="PGBD-like superfamily/PGBD"/>
    <property type="match status" value="1"/>
</dbReference>
<dbReference type="InterPro" id="IPR032676">
    <property type="entry name" value="YkuD_2"/>
</dbReference>
<dbReference type="Proteomes" id="UP001273350">
    <property type="component" value="Unassembled WGS sequence"/>
</dbReference>
<name>A0ABU4RBK8_9FLAO</name>
<dbReference type="PANTHER" id="PTHR38477:SF1">
    <property type="entry name" value="MUREIN L,D-TRANSPEPTIDASE CATALYTIC DOMAIN FAMILY PROTEIN"/>
    <property type="match status" value="1"/>
</dbReference>
<dbReference type="RefSeq" id="WP_230004663.1">
    <property type="nucleotide sequence ID" value="NZ_CP087134.1"/>
</dbReference>
<dbReference type="InterPro" id="IPR036366">
    <property type="entry name" value="PGBDSf"/>
</dbReference>
<dbReference type="Pfam" id="PF13645">
    <property type="entry name" value="YkuD_2"/>
    <property type="match status" value="1"/>
</dbReference>
<keyword evidence="3" id="KW-1185">Reference proteome</keyword>
<comment type="caution">
    <text evidence="2">The sequence shown here is derived from an EMBL/GenBank/DDBJ whole genome shotgun (WGS) entry which is preliminary data.</text>
</comment>
<reference evidence="2 3" key="1">
    <citation type="submission" date="2023-11" db="EMBL/GenBank/DDBJ databases">
        <title>Unpublished Manusciprt.</title>
        <authorList>
            <person name="Saticioglu I.B."/>
            <person name="Ay H."/>
            <person name="Ajmi N."/>
            <person name="Altun S."/>
            <person name="Duman M."/>
        </authorList>
    </citation>
    <scope>NUCLEOTIDE SEQUENCE [LARGE SCALE GENOMIC DNA]</scope>
    <source>
        <strain evidence="2 3">Fl-318</strain>
    </source>
</reference>
<dbReference type="InterPro" id="IPR036365">
    <property type="entry name" value="PGBD-like_sf"/>
</dbReference>
<evidence type="ECO:0000259" key="1">
    <source>
        <dbReference type="Pfam" id="PF01471"/>
    </source>
</evidence>
<dbReference type="InterPro" id="IPR005490">
    <property type="entry name" value="LD_TPept_cat_dom"/>
</dbReference>
<dbReference type="EMBL" id="JAWXVI010000003">
    <property type="protein sequence ID" value="MDX6188820.1"/>
    <property type="molecule type" value="Genomic_DNA"/>
</dbReference>
<gene>
    <name evidence="2" type="ORF">SGQ83_05630</name>
</gene>
<proteinExistence type="predicted"/>
<evidence type="ECO:0000313" key="2">
    <source>
        <dbReference type="EMBL" id="MDX6188820.1"/>
    </source>
</evidence>
<dbReference type="InterPro" id="IPR002477">
    <property type="entry name" value="Peptidoglycan-bd-like"/>
</dbReference>
<sequence length="523" mass="58494">MTKKIAIIPKNKDRGIHVETLQKRLLDLGFNPNGVDGIFGNGTAVALKKFQSSSGLSDTGIIDTTTLSKLDLEVKVGQDNNHEIAITDIVDRKDITNTDWKNRGKAVWGYYYGMALMFAVLYKRLKNGDPLVKEMAKALHSDRDRDALKRFDTVFAGKGMKNDNGEEDRLRHLFVLMFGLGVMESNGKHCAGRDITMNFDHGDDTEAGLFQTSYNVRSVARDKLSQVFETYRSSNTNGFLEYFKKGFKSEETENYGAGDAYEFQKLSKECPAFSIEFTAIALRNVSNHWAPVKHIGDIEKGLEINSSCNELLKQVQEYVDTYGFNADEINLVENTREEIAPIVATEPKSELKEIALNKANELGQKEQLEKLFDSYPESTANYWAVVDFNKPSSEKRFFIFNLKNKNYKSYLVAHGKNSGESYARNFSNVIGSNQSSLGIYKTAETYNGEHGLSLRLDGQEAVNSNVRARAIVIHKADYVVPNYKGTSRAGRSEGCLAVNPADIDEVIANLKNGSYIIAWTTNA</sequence>
<dbReference type="SUPFAM" id="SSF47090">
    <property type="entry name" value="PGBD-like"/>
    <property type="match status" value="1"/>
</dbReference>
<accession>A0ABU4RBK8</accession>
<feature type="domain" description="Peptidoglycan binding-like" evidence="1">
    <location>
        <begin position="18"/>
        <end position="70"/>
    </location>
</feature>
<dbReference type="CDD" id="cd16913">
    <property type="entry name" value="YkuD_like"/>
    <property type="match status" value="1"/>
</dbReference>
<dbReference type="Pfam" id="PF01471">
    <property type="entry name" value="PG_binding_1"/>
    <property type="match status" value="1"/>
</dbReference>
<organism evidence="2 3">
    <name type="scientific">Flavobacterium cupriresistens</name>
    <dbReference type="NCBI Taxonomy" id="2893885"/>
    <lineage>
        <taxon>Bacteria</taxon>
        <taxon>Pseudomonadati</taxon>
        <taxon>Bacteroidota</taxon>
        <taxon>Flavobacteriia</taxon>
        <taxon>Flavobacteriales</taxon>
        <taxon>Flavobacteriaceae</taxon>
        <taxon>Flavobacterium</taxon>
    </lineage>
</organism>
<protein>
    <submittedName>
        <fullName evidence="2">Murein L,D-transpeptidase catalytic domain family protein</fullName>
    </submittedName>
</protein>
<dbReference type="PANTHER" id="PTHR38477">
    <property type="entry name" value="HYPOTHETICAL EXPORTED PROTEIN"/>
    <property type="match status" value="1"/>
</dbReference>
<evidence type="ECO:0000313" key="3">
    <source>
        <dbReference type="Proteomes" id="UP001273350"/>
    </source>
</evidence>